<evidence type="ECO:0000256" key="9">
    <source>
        <dbReference type="PROSITE-ProRule" id="PRU00042"/>
    </source>
</evidence>
<dbReference type="InterPro" id="IPR013087">
    <property type="entry name" value="Znf_C2H2_type"/>
</dbReference>
<organism evidence="11 12">
    <name type="scientific">Pogonophryne albipinna</name>
    <dbReference type="NCBI Taxonomy" id="1090488"/>
    <lineage>
        <taxon>Eukaryota</taxon>
        <taxon>Metazoa</taxon>
        <taxon>Chordata</taxon>
        <taxon>Craniata</taxon>
        <taxon>Vertebrata</taxon>
        <taxon>Euteleostomi</taxon>
        <taxon>Actinopterygii</taxon>
        <taxon>Neopterygii</taxon>
        <taxon>Teleostei</taxon>
        <taxon>Neoteleostei</taxon>
        <taxon>Acanthomorphata</taxon>
        <taxon>Eupercaria</taxon>
        <taxon>Perciformes</taxon>
        <taxon>Notothenioidei</taxon>
        <taxon>Pogonophryne</taxon>
    </lineage>
</organism>
<keyword evidence="12" id="KW-1185">Reference proteome</keyword>
<keyword evidence="7" id="KW-0238">DNA-binding</keyword>
<evidence type="ECO:0000259" key="10">
    <source>
        <dbReference type="PROSITE" id="PS50157"/>
    </source>
</evidence>
<dbReference type="FunFam" id="3.30.160.60:FF:002343">
    <property type="entry name" value="Zinc finger protein 33A"/>
    <property type="match status" value="1"/>
</dbReference>
<dbReference type="Gene3D" id="3.30.160.60">
    <property type="entry name" value="Classic Zinc Finger"/>
    <property type="match status" value="3"/>
</dbReference>
<keyword evidence="6" id="KW-0862">Zinc</keyword>
<feature type="non-terminal residue" evidence="11">
    <location>
        <position position="151"/>
    </location>
</feature>
<evidence type="ECO:0000256" key="2">
    <source>
        <dbReference type="ARBA" id="ARBA00006991"/>
    </source>
</evidence>
<comment type="similarity">
    <text evidence="2">Belongs to the krueppel C2H2-type zinc-finger protein family.</text>
</comment>
<dbReference type="SMART" id="SM00355">
    <property type="entry name" value="ZnF_C2H2"/>
    <property type="match status" value="2"/>
</dbReference>
<sequence length="151" mass="17250">MSSVTKHMRTHTGEKPFVCITCGRGFSCKVNMQKHMRIHTGEKPYTCSACWKDFADYSALKCHTRLHTGEKPYQCPQWKGRRAFLPTNQIVGREGRRAFLDMSLTQRTLERVLFGGGWGSVSLGQCTAEVAHFSLQWWADPSSLKHRINTE</sequence>
<evidence type="ECO:0000256" key="3">
    <source>
        <dbReference type="ARBA" id="ARBA00022723"/>
    </source>
</evidence>
<evidence type="ECO:0000256" key="5">
    <source>
        <dbReference type="ARBA" id="ARBA00022771"/>
    </source>
</evidence>
<feature type="domain" description="C2H2-type" evidence="10">
    <location>
        <begin position="1"/>
        <end position="16"/>
    </location>
</feature>
<dbReference type="GO" id="GO:0008270">
    <property type="term" value="F:zinc ion binding"/>
    <property type="evidence" value="ECO:0007669"/>
    <property type="project" value="UniProtKB-KW"/>
</dbReference>
<dbReference type="EMBL" id="JAPTMU010000006">
    <property type="protein sequence ID" value="KAJ4941919.1"/>
    <property type="molecule type" value="Genomic_DNA"/>
</dbReference>
<keyword evidence="5 9" id="KW-0863">Zinc-finger</keyword>
<comment type="subcellular location">
    <subcellularLocation>
        <location evidence="1">Nucleus</location>
    </subcellularLocation>
</comment>
<dbReference type="GO" id="GO:0000978">
    <property type="term" value="F:RNA polymerase II cis-regulatory region sequence-specific DNA binding"/>
    <property type="evidence" value="ECO:0007669"/>
    <property type="project" value="TreeGrafter"/>
</dbReference>
<evidence type="ECO:0000313" key="11">
    <source>
        <dbReference type="EMBL" id="KAJ4941919.1"/>
    </source>
</evidence>
<gene>
    <name evidence="11" type="ORF">JOQ06_011791</name>
</gene>
<dbReference type="PANTHER" id="PTHR24388">
    <property type="entry name" value="ZINC FINGER PROTEIN"/>
    <property type="match status" value="1"/>
</dbReference>
<evidence type="ECO:0000256" key="1">
    <source>
        <dbReference type="ARBA" id="ARBA00004123"/>
    </source>
</evidence>
<keyword evidence="4" id="KW-0677">Repeat</keyword>
<dbReference type="AlphaFoldDB" id="A0AAD6FPC4"/>
<dbReference type="InterPro" id="IPR036236">
    <property type="entry name" value="Znf_C2H2_sf"/>
</dbReference>
<dbReference type="InterPro" id="IPR050527">
    <property type="entry name" value="Snail/Krueppel_Znf"/>
</dbReference>
<accession>A0AAD6FPC4</accession>
<keyword evidence="3" id="KW-0479">Metal-binding</keyword>
<dbReference type="PANTHER" id="PTHR24388:SF53">
    <property type="entry name" value="CHORION TRANSCRIPTION FACTOR CF2-RELATED"/>
    <property type="match status" value="1"/>
</dbReference>
<evidence type="ECO:0000256" key="4">
    <source>
        <dbReference type="ARBA" id="ARBA00022737"/>
    </source>
</evidence>
<evidence type="ECO:0000256" key="7">
    <source>
        <dbReference type="ARBA" id="ARBA00023125"/>
    </source>
</evidence>
<dbReference type="PROSITE" id="PS00028">
    <property type="entry name" value="ZINC_FINGER_C2H2_1"/>
    <property type="match status" value="2"/>
</dbReference>
<protein>
    <recommendedName>
        <fullName evidence="10">C2H2-type domain-containing protein</fullName>
    </recommendedName>
</protein>
<comment type="caution">
    <text evidence="11">The sequence shown here is derived from an EMBL/GenBank/DDBJ whole genome shotgun (WGS) entry which is preliminary data.</text>
</comment>
<dbReference type="FunFam" id="3.30.160.60:FF:001437">
    <property type="entry name" value="Zinc finger protein 594"/>
    <property type="match status" value="1"/>
</dbReference>
<keyword evidence="8" id="KW-0539">Nucleus</keyword>
<evidence type="ECO:0000313" key="12">
    <source>
        <dbReference type="Proteomes" id="UP001219934"/>
    </source>
</evidence>
<dbReference type="GO" id="GO:0000981">
    <property type="term" value="F:DNA-binding transcription factor activity, RNA polymerase II-specific"/>
    <property type="evidence" value="ECO:0007669"/>
    <property type="project" value="TreeGrafter"/>
</dbReference>
<feature type="domain" description="C2H2-type" evidence="10">
    <location>
        <begin position="17"/>
        <end position="44"/>
    </location>
</feature>
<dbReference type="Proteomes" id="UP001219934">
    <property type="component" value="Unassembled WGS sequence"/>
</dbReference>
<dbReference type="SUPFAM" id="SSF57667">
    <property type="entry name" value="beta-beta-alpha zinc fingers"/>
    <property type="match status" value="2"/>
</dbReference>
<evidence type="ECO:0000256" key="6">
    <source>
        <dbReference type="ARBA" id="ARBA00022833"/>
    </source>
</evidence>
<name>A0AAD6FPC4_9TELE</name>
<reference evidence="11" key="1">
    <citation type="submission" date="2022-11" db="EMBL/GenBank/DDBJ databases">
        <title>Chromosome-level genome of Pogonophryne albipinna.</title>
        <authorList>
            <person name="Jo E."/>
        </authorList>
    </citation>
    <scope>NUCLEOTIDE SEQUENCE</scope>
    <source>
        <strain evidence="11">SGF0006</strain>
        <tissue evidence="11">Muscle</tissue>
    </source>
</reference>
<dbReference type="GO" id="GO:0005634">
    <property type="term" value="C:nucleus"/>
    <property type="evidence" value="ECO:0007669"/>
    <property type="project" value="UniProtKB-SubCell"/>
</dbReference>
<evidence type="ECO:0000256" key="8">
    <source>
        <dbReference type="ARBA" id="ARBA00023242"/>
    </source>
</evidence>
<proteinExistence type="inferred from homology"/>
<feature type="domain" description="C2H2-type" evidence="10">
    <location>
        <begin position="45"/>
        <end position="72"/>
    </location>
</feature>
<dbReference type="PROSITE" id="PS50157">
    <property type="entry name" value="ZINC_FINGER_C2H2_2"/>
    <property type="match status" value="3"/>
</dbReference>